<reference evidence="1 2" key="1">
    <citation type="submission" date="2006-02" db="EMBL/GenBank/DDBJ databases">
        <authorList>
            <person name="Amann R."/>
            <person name="Ferriera S."/>
            <person name="Johnson J."/>
            <person name="Kravitz S."/>
            <person name="Halpern A."/>
            <person name="Remington K."/>
            <person name="Beeson K."/>
            <person name="Tran B."/>
            <person name="Rogers Y.-H."/>
            <person name="Friedman R."/>
            <person name="Venter J.C."/>
        </authorList>
    </citation>
    <scope>NUCLEOTIDE SEQUENCE [LARGE SCALE GENOMIC DNA]</scope>
    <source>
        <strain evidence="1 2">DSM 3645</strain>
    </source>
</reference>
<dbReference type="HOGENOM" id="CLU_2647280_0_0_0"/>
<sequence length="76" mass="8682">MIVCEWQIAQPRKVQADGMRQDISDRTGPHRIFSSRNLGLDRTAAFFRLKGWTGPDCWFYGLKPGTGLHFGNVESR</sequence>
<dbReference type="Proteomes" id="UP000004358">
    <property type="component" value="Unassembled WGS sequence"/>
</dbReference>
<dbReference type="EMBL" id="AANZ01000023">
    <property type="protein sequence ID" value="EAQ78224.1"/>
    <property type="molecule type" value="Genomic_DNA"/>
</dbReference>
<dbReference type="AlphaFoldDB" id="A3ZZ43"/>
<name>A3ZZ43_9BACT</name>
<evidence type="ECO:0000313" key="2">
    <source>
        <dbReference type="Proteomes" id="UP000004358"/>
    </source>
</evidence>
<gene>
    <name evidence="1" type="ORF">DSM3645_15645</name>
</gene>
<comment type="caution">
    <text evidence="1">The sequence shown here is derived from an EMBL/GenBank/DDBJ whole genome shotgun (WGS) entry which is preliminary data.</text>
</comment>
<proteinExistence type="predicted"/>
<evidence type="ECO:0000313" key="1">
    <source>
        <dbReference type="EMBL" id="EAQ78224.1"/>
    </source>
</evidence>
<protein>
    <submittedName>
        <fullName evidence="1">Uncharacterized protein</fullName>
    </submittedName>
</protein>
<organism evidence="1 2">
    <name type="scientific">Blastopirellula marina DSM 3645</name>
    <dbReference type="NCBI Taxonomy" id="314230"/>
    <lineage>
        <taxon>Bacteria</taxon>
        <taxon>Pseudomonadati</taxon>
        <taxon>Planctomycetota</taxon>
        <taxon>Planctomycetia</taxon>
        <taxon>Pirellulales</taxon>
        <taxon>Pirellulaceae</taxon>
        <taxon>Blastopirellula</taxon>
    </lineage>
</organism>
<accession>A3ZZ43</accession>